<gene>
    <name evidence="3" type="ORF">AUEXF2481DRAFT_388763</name>
</gene>
<dbReference type="EMBL" id="KL584751">
    <property type="protein sequence ID" value="KEQ98991.1"/>
    <property type="molecule type" value="Genomic_DNA"/>
</dbReference>
<dbReference type="HOGENOM" id="CLU_466892_0_0_1"/>
<dbReference type="AlphaFoldDB" id="A0A074ZKK3"/>
<dbReference type="RefSeq" id="XP_013347721.1">
    <property type="nucleotide sequence ID" value="XM_013492267.1"/>
</dbReference>
<feature type="compositionally biased region" description="Low complexity" evidence="2">
    <location>
        <begin position="57"/>
        <end position="73"/>
    </location>
</feature>
<sequence>MPTTFTPSHAAFFLLEGLGAMKRSYSGPSPDPRVLPRKIGRFDQHTAYAANLINGHSTASNPSSRRSSTSQANGQDQPGYTTPAHTIAGVPKALESFILAISKHNQSVQHLRNTQSDFDQMLPRYTDFPGLGTQKTNRLSQAKMDFETTEAETAQATKLLIEVLQGYFPEQDSKSHQHQDCISRSEFESFKKHHHEKNHGMEVKIAAMEEDADTEYQYAKKSEQRITQLEERMTKLEDLDRKTISTVQSAVDTNKSLCEQFSKEKTSCRTRCSDLERDMGKIRNTHREVPQAVDTVRSSIDQQKIQTKHEEISRRIDLNESKLETLRQKLDVDIATKIKQNSETTQDLRDRVEKFGPSNTPVTAPAPSDLRNIISRLASHDRAIERLGFEFKEKDDILVEQLDEAQTGIDNLQLKMVKLQSQIVKAQTSTSLEEDLETLLAWKDLKIKLNDYGLRITALDEVTSQLKESNLSIKRELEASKDEVKQGTMLPADLKPQFDHITQTLENHVDLLQRHETRLNSVTTDELFRMMENQWRTAYGVPEQLRGLIGRQTELKSVIMKSYNELSKRVLAVEGKATSTDHRLEQLMRTV</sequence>
<dbReference type="Proteomes" id="UP000030641">
    <property type="component" value="Unassembled WGS sequence"/>
</dbReference>
<protein>
    <submittedName>
        <fullName evidence="3">Uncharacterized protein</fullName>
    </submittedName>
</protein>
<accession>A0A074ZKK3</accession>
<dbReference type="OrthoDB" id="3931977at2759"/>
<organism evidence="3 4">
    <name type="scientific">Aureobasidium subglaciale (strain EXF-2481)</name>
    <name type="common">Aureobasidium pullulans var. subglaciale</name>
    <dbReference type="NCBI Taxonomy" id="1043005"/>
    <lineage>
        <taxon>Eukaryota</taxon>
        <taxon>Fungi</taxon>
        <taxon>Dikarya</taxon>
        <taxon>Ascomycota</taxon>
        <taxon>Pezizomycotina</taxon>
        <taxon>Dothideomycetes</taxon>
        <taxon>Dothideomycetidae</taxon>
        <taxon>Dothideales</taxon>
        <taxon>Saccotheciaceae</taxon>
        <taxon>Aureobasidium</taxon>
    </lineage>
</organism>
<feature type="coiled-coil region" evidence="1">
    <location>
        <begin position="402"/>
        <end position="429"/>
    </location>
</feature>
<keyword evidence="1" id="KW-0175">Coiled coil</keyword>
<keyword evidence="4" id="KW-1185">Reference proteome</keyword>
<evidence type="ECO:0000313" key="3">
    <source>
        <dbReference type="EMBL" id="KEQ98991.1"/>
    </source>
</evidence>
<reference evidence="3 4" key="1">
    <citation type="journal article" date="2014" name="BMC Genomics">
        <title>Genome sequencing of four Aureobasidium pullulans varieties: biotechnological potential, stress tolerance, and description of new species.</title>
        <authorList>
            <person name="Gostin Ar C."/>
            <person name="Ohm R.A."/>
            <person name="Kogej T."/>
            <person name="Sonjak S."/>
            <person name="Turk M."/>
            <person name="Zajc J."/>
            <person name="Zalar P."/>
            <person name="Grube M."/>
            <person name="Sun H."/>
            <person name="Han J."/>
            <person name="Sharma A."/>
            <person name="Chiniquy J."/>
            <person name="Ngan C.Y."/>
            <person name="Lipzen A."/>
            <person name="Barry K."/>
            <person name="Grigoriev I.V."/>
            <person name="Gunde-Cimerman N."/>
        </authorList>
    </citation>
    <scope>NUCLEOTIDE SEQUENCE [LARGE SCALE GENOMIC DNA]</scope>
    <source>
        <strain evidence="3 4">EXF-2481</strain>
    </source>
</reference>
<name>A0A074ZKK3_AURSE</name>
<proteinExistence type="predicted"/>
<evidence type="ECO:0000256" key="1">
    <source>
        <dbReference type="SAM" id="Coils"/>
    </source>
</evidence>
<evidence type="ECO:0000313" key="4">
    <source>
        <dbReference type="Proteomes" id="UP000030641"/>
    </source>
</evidence>
<feature type="compositionally biased region" description="Polar residues" evidence="2">
    <location>
        <begin position="74"/>
        <end position="84"/>
    </location>
</feature>
<feature type="region of interest" description="Disordered" evidence="2">
    <location>
        <begin position="55"/>
        <end position="84"/>
    </location>
</feature>
<dbReference type="GeneID" id="25366226"/>
<dbReference type="InParanoid" id="A0A074ZKK3"/>
<evidence type="ECO:0000256" key="2">
    <source>
        <dbReference type="SAM" id="MobiDB-lite"/>
    </source>
</evidence>